<feature type="region of interest" description="Disordered" evidence="1">
    <location>
        <begin position="1"/>
        <end position="24"/>
    </location>
</feature>
<evidence type="ECO:0000313" key="4">
    <source>
        <dbReference type="Proteomes" id="UP000075502"/>
    </source>
</evidence>
<accession>A0A150U0F7</accession>
<dbReference type="Gene3D" id="2.30.110.10">
    <property type="entry name" value="Electron Transport, Fmn-binding Protein, Chain A"/>
    <property type="match status" value="1"/>
</dbReference>
<reference evidence="3 4" key="1">
    <citation type="submission" date="2014-02" db="EMBL/GenBank/DDBJ databases">
        <title>The small core and large imbalanced accessory genome model reveals a collaborative survival strategy of Sorangium cellulosum strains in nature.</title>
        <authorList>
            <person name="Han K."/>
            <person name="Peng R."/>
            <person name="Blom J."/>
            <person name="Li Y.-Z."/>
        </authorList>
    </citation>
    <scope>NUCLEOTIDE SEQUENCE [LARGE SCALE GENOMIC DNA]</scope>
    <source>
        <strain evidence="3 4">So0007-03</strain>
    </source>
</reference>
<dbReference type="Pfam" id="PF01243">
    <property type="entry name" value="PNPOx_N"/>
    <property type="match status" value="1"/>
</dbReference>
<dbReference type="EMBL" id="JEME01000363">
    <property type="protein sequence ID" value="KYG10346.1"/>
    <property type="molecule type" value="Genomic_DNA"/>
</dbReference>
<proteinExistence type="predicted"/>
<feature type="domain" description="Pyridoxamine 5'-phosphate oxidase N-terminal" evidence="2">
    <location>
        <begin position="181"/>
        <end position="285"/>
    </location>
</feature>
<dbReference type="AlphaFoldDB" id="A0A150U0F7"/>
<dbReference type="Proteomes" id="UP000075502">
    <property type="component" value="Unassembled WGS sequence"/>
</dbReference>
<comment type="caution">
    <text evidence="3">The sequence shown here is derived from an EMBL/GenBank/DDBJ whole genome shotgun (WGS) entry which is preliminary data.</text>
</comment>
<evidence type="ECO:0000313" key="3">
    <source>
        <dbReference type="EMBL" id="KYG10346.1"/>
    </source>
</evidence>
<protein>
    <submittedName>
        <fullName evidence="3">Pyridoxamine 5'-phosphate oxidase</fullName>
    </submittedName>
</protein>
<evidence type="ECO:0000259" key="2">
    <source>
        <dbReference type="Pfam" id="PF01243"/>
    </source>
</evidence>
<gene>
    <name evidence="3" type="ORF">BE21_12580</name>
</gene>
<evidence type="ECO:0000256" key="1">
    <source>
        <dbReference type="SAM" id="MobiDB-lite"/>
    </source>
</evidence>
<dbReference type="SUPFAM" id="SSF50475">
    <property type="entry name" value="FMN-binding split barrel"/>
    <property type="match status" value="1"/>
</dbReference>
<organism evidence="3 4">
    <name type="scientific">Sorangium cellulosum</name>
    <name type="common">Polyangium cellulosum</name>
    <dbReference type="NCBI Taxonomy" id="56"/>
    <lineage>
        <taxon>Bacteria</taxon>
        <taxon>Pseudomonadati</taxon>
        <taxon>Myxococcota</taxon>
        <taxon>Polyangia</taxon>
        <taxon>Polyangiales</taxon>
        <taxon>Polyangiaceae</taxon>
        <taxon>Sorangium</taxon>
    </lineage>
</organism>
<sequence>MPGWPGDGSPYHPGEMAVQERAGARERAEKAGRRIIRDFMPDQHRELFAKLPFLLVGSLDARGRPWASLLVGRPGFIASPDPRTLAVNARPLPGDPLAAHLAAGAPVGLLGIQLETRRRNRMNGTIVEARDGGFVVEVGQSFGNCPQYIQAREPVFVREPGAAAAPPAAQAEGPVLSAGAAALIRRADTFFIATAAPAARGGSAIEGADVSHRGGKPGFVRVTEEDGRSALTAPDFAGNSAFNTLGNLALNPRAGLLFVDFASGGVLSLTGEAEVLWDGAELAAFAGAQRLLRFRVAEGVWTDDAVPLRWSAPVAAPQLAATGSWKDVERA</sequence>
<dbReference type="PANTHER" id="PTHR42815:SF2">
    <property type="entry name" value="FAD-BINDING, PUTATIVE (AFU_ORTHOLOGUE AFUA_6G07600)-RELATED"/>
    <property type="match status" value="1"/>
</dbReference>
<dbReference type="InterPro" id="IPR011576">
    <property type="entry name" value="Pyridox_Oxase_N"/>
</dbReference>
<dbReference type="PANTHER" id="PTHR42815">
    <property type="entry name" value="FAD-BINDING, PUTATIVE (AFU_ORTHOLOGUE AFUA_6G07600)-RELATED"/>
    <property type="match status" value="1"/>
</dbReference>
<name>A0A150U0F7_SORCE</name>
<dbReference type="InterPro" id="IPR012349">
    <property type="entry name" value="Split_barrel_FMN-bd"/>
</dbReference>